<dbReference type="OrthoDB" id="9778383at2"/>
<reference evidence="7 8" key="1">
    <citation type="submission" date="2016-11" db="EMBL/GenBank/DDBJ databases">
        <authorList>
            <person name="Jaros S."/>
            <person name="Januszkiewicz K."/>
            <person name="Wedrychowicz H."/>
        </authorList>
    </citation>
    <scope>NUCLEOTIDE SEQUENCE [LARGE SCALE GENOMIC DNA]</scope>
    <source>
        <strain evidence="7 8">DSM 21758</strain>
    </source>
</reference>
<sequence>KVNVRRDASRNPLFDVMFIMQNMEMNSLELERLKIKPYNLKNNMAKFDITMIAIEGKDNIYLNLEYAKKLYKKETIERMKEHFLNLVKKIITNRNIKIKDIEIINEDEKKKLLIDFNNTTVKYPSNKTIKELFENQVEKTPDNIAVVFENEEITYRELNDKANSLAMILRDKGVGPDVVVGIMVERSIEMIVGIISILKAGGAYLPIDISYPNERIEFILKNSDCQIVLTQKDLFNNILFNGEMLYLEEESLYYQICINLPNISEPDNLLYIIYTSGTTGTPKGVMFKNNSLANLINFEINNTNIELKTKVLQFANLCFDVASQEILSTLLAGGELYLIKDEVRKDVVSLLNFIVKKQIKTVFLPTAYFKLLQSEEKFIECLINNVRNIIVAGEQLTLTDKLKDLIYQSDINIHNHYGPSETHVVTTTTINASNNIRSMPVIGKPIGNNKVYILDKMMKLVPINVGGELCISGTGVARGYLNNNKLTEEKFIENPYKSGERMYKTGDLARWLPDGNIEFLGRIDHQVKVRGFRIELGEIETRLLEVEGIKEVVVVDKEKDGD</sequence>
<dbReference type="FunFam" id="2.30.38.10:FF:000001">
    <property type="entry name" value="Non-ribosomal peptide synthetase PvdI"/>
    <property type="match status" value="1"/>
</dbReference>
<dbReference type="InterPro" id="IPR001242">
    <property type="entry name" value="Condensation_dom"/>
</dbReference>
<dbReference type="GO" id="GO:0031177">
    <property type="term" value="F:phosphopantetheine binding"/>
    <property type="evidence" value="ECO:0007669"/>
    <property type="project" value="TreeGrafter"/>
</dbReference>
<evidence type="ECO:0000256" key="3">
    <source>
        <dbReference type="ARBA" id="ARBA00022450"/>
    </source>
</evidence>
<keyword evidence="3" id="KW-0596">Phosphopantetheine</keyword>
<protein>
    <submittedName>
        <fullName evidence="7">Amino acid adenylation domain-containing protein</fullName>
    </submittedName>
</protein>
<comment type="similarity">
    <text evidence="2">Belongs to the ATP-dependent AMP-binding enzyme family.</text>
</comment>
<dbReference type="InterPro" id="IPR020845">
    <property type="entry name" value="AMP-binding_CS"/>
</dbReference>
<evidence type="ECO:0000313" key="8">
    <source>
        <dbReference type="Proteomes" id="UP000184310"/>
    </source>
</evidence>
<dbReference type="InterPro" id="IPR010071">
    <property type="entry name" value="AA_adenyl_dom"/>
</dbReference>
<dbReference type="AlphaFoldDB" id="A0A1M6VWI1"/>
<evidence type="ECO:0000256" key="2">
    <source>
        <dbReference type="ARBA" id="ARBA00006432"/>
    </source>
</evidence>
<evidence type="ECO:0000259" key="5">
    <source>
        <dbReference type="Pfam" id="PF00501"/>
    </source>
</evidence>
<feature type="domain" description="AMP-dependent synthetase/ligase" evidence="5">
    <location>
        <begin position="133"/>
        <end position="481"/>
    </location>
</feature>
<dbReference type="InterPro" id="IPR023213">
    <property type="entry name" value="CAT-like_dom_sf"/>
</dbReference>
<evidence type="ECO:0000313" key="7">
    <source>
        <dbReference type="EMBL" id="SHK85738.1"/>
    </source>
</evidence>
<dbReference type="FunFam" id="3.40.50.12780:FF:000012">
    <property type="entry name" value="Non-ribosomal peptide synthetase"/>
    <property type="match status" value="1"/>
</dbReference>
<dbReference type="Pfam" id="PF00501">
    <property type="entry name" value="AMP-binding"/>
    <property type="match status" value="1"/>
</dbReference>
<dbReference type="PANTHER" id="PTHR45527:SF1">
    <property type="entry name" value="FATTY ACID SYNTHASE"/>
    <property type="match status" value="1"/>
</dbReference>
<dbReference type="GO" id="GO:0043041">
    <property type="term" value="P:amino acid activation for nonribosomal peptide biosynthetic process"/>
    <property type="evidence" value="ECO:0007669"/>
    <property type="project" value="TreeGrafter"/>
</dbReference>
<dbReference type="InterPro" id="IPR045851">
    <property type="entry name" value="AMP-bd_C_sf"/>
</dbReference>
<accession>A0A1M6VWI1</accession>
<dbReference type="Gene3D" id="3.30.300.30">
    <property type="match status" value="1"/>
</dbReference>
<dbReference type="Gene3D" id="3.40.50.980">
    <property type="match status" value="2"/>
</dbReference>
<dbReference type="GO" id="GO:0003824">
    <property type="term" value="F:catalytic activity"/>
    <property type="evidence" value="ECO:0007669"/>
    <property type="project" value="InterPro"/>
</dbReference>
<name>A0A1M6VWI1_9CLOT</name>
<evidence type="ECO:0000256" key="4">
    <source>
        <dbReference type="ARBA" id="ARBA00022553"/>
    </source>
</evidence>
<feature type="non-terminal residue" evidence="7">
    <location>
        <position position="562"/>
    </location>
</feature>
<feature type="non-terminal residue" evidence="7">
    <location>
        <position position="1"/>
    </location>
</feature>
<dbReference type="FunFam" id="3.40.50.980:FF:000001">
    <property type="entry name" value="Non-ribosomal peptide synthetase"/>
    <property type="match status" value="1"/>
</dbReference>
<gene>
    <name evidence="7" type="ORF">SAMN02745163_04578</name>
</gene>
<dbReference type="PANTHER" id="PTHR45527">
    <property type="entry name" value="NONRIBOSOMAL PEPTIDE SYNTHETASE"/>
    <property type="match status" value="1"/>
</dbReference>
<dbReference type="Gene3D" id="3.30.559.10">
    <property type="entry name" value="Chloramphenicol acetyltransferase-like domain"/>
    <property type="match status" value="1"/>
</dbReference>
<dbReference type="PROSITE" id="PS00455">
    <property type="entry name" value="AMP_BINDING"/>
    <property type="match status" value="1"/>
</dbReference>
<dbReference type="NCBIfam" id="TIGR01733">
    <property type="entry name" value="AA-adenyl-dom"/>
    <property type="match status" value="1"/>
</dbReference>
<dbReference type="Pfam" id="PF00668">
    <property type="entry name" value="Condensation"/>
    <property type="match status" value="1"/>
</dbReference>
<dbReference type="Gene3D" id="3.30.559.30">
    <property type="entry name" value="Nonribosomal peptide synthetase, condensation domain"/>
    <property type="match status" value="1"/>
</dbReference>
<evidence type="ECO:0000259" key="6">
    <source>
        <dbReference type="Pfam" id="PF00668"/>
    </source>
</evidence>
<feature type="domain" description="Condensation" evidence="6">
    <location>
        <begin position="2"/>
        <end position="113"/>
    </location>
</feature>
<dbReference type="InterPro" id="IPR000873">
    <property type="entry name" value="AMP-dep_synth/lig_dom"/>
</dbReference>
<dbReference type="Proteomes" id="UP000184310">
    <property type="component" value="Unassembled WGS sequence"/>
</dbReference>
<dbReference type="SUPFAM" id="SSF56801">
    <property type="entry name" value="Acetyl-CoA synthetase-like"/>
    <property type="match status" value="1"/>
</dbReference>
<evidence type="ECO:0000256" key="1">
    <source>
        <dbReference type="ARBA" id="ARBA00001957"/>
    </source>
</evidence>
<dbReference type="SUPFAM" id="SSF52777">
    <property type="entry name" value="CoA-dependent acyltransferases"/>
    <property type="match status" value="1"/>
</dbReference>
<organism evidence="7 8">
    <name type="scientific">Clostridium cavendishii DSM 21758</name>
    <dbReference type="NCBI Taxonomy" id="1121302"/>
    <lineage>
        <taxon>Bacteria</taxon>
        <taxon>Bacillati</taxon>
        <taxon>Bacillota</taxon>
        <taxon>Clostridia</taxon>
        <taxon>Eubacteriales</taxon>
        <taxon>Clostridiaceae</taxon>
        <taxon>Clostridium</taxon>
    </lineage>
</organism>
<proteinExistence type="inferred from homology"/>
<dbReference type="Gene3D" id="2.30.38.10">
    <property type="entry name" value="Luciferase, Domain 3"/>
    <property type="match status" value="1"/>
</dbReference>
<dbReference type="EMBL" id="FQZB01000040">
    <property type="protein sequence ID" value="SHK85738.1"/>
    <property type="molecule type" value="Genomic_DNA"/>
</dbReference>
<dbReference type="GO" id="GO:0044550">
    <property type="term" value="P:secondary metabolite biosynthetic process"/>
    <property type="evidence" value="ECO:0007669"/>
    <property type="project" value="TreeGrafter"/>
</dbReference>
<dbReference type="GO" id="GO:0008610">
    <property type="term" value="P:lipid biosynthetic process"/>
    <property type="evidence" value="ECO:0007669"/>
    <property type="project" value="UniProtKB-ARBA"/>
</dbReference>
<comment type="cofactor">
    <cofactor evidence="1">
        <name>pantetheine 4'-phosphate</name>
        <dbReference type="ChEBI" id="CHEBI:47942"/>
    </cofactor>
</comment>
<dbReference type="GO" id="GO:0005829">
    <property type="term" value="C:cytosol"/>
    <property type="evidence" value="ECO:0007669"/>
    <property type="project" value="TreeGrafter"/>
</dbReference>
<dbReference type="STRING" id="1121302.SAMN02745163_04578"/>
<keyword evidence="8" id="KW-1185">Reference proteome</keyword>
<keyword evidence="4" id="KW-0597">Phosphoprotein</keyword>